<organism evidence="8">
    <name type="scientific">hydrothermal vent metagenome</name>
    <dbReference type="NCBI Taxonomy" id="652676"/>
    <lineage>
        <taxon>unclassified sequences</taxon>
        <taxon>metagenomes</taxon>
        <taxon>ecological metagenomes</taxon>
    </lineage>
</organism>
<feature type="domain" description="Large ribosomal subunit protein bL25 beta" evidence="7">
    <location>
        <begin position="102"/>
        <end position="185"/>
    </location>
</feature>
<reference evidence="8" key="1">
    <citation type="submission" date="2018-06" db="EMBL/GenBank/DDBJ databases">
        <authorList>
            <person name="Zhirakovskaya E."/>
        </authorList>
    </citation>
    <scope>NUCLEOTIDE SEQUENCE</scope>
</reference>
<dbReference type="Pfam" id="PF01386">
    <property type="entry name" value="Ribosomal_L25p"/>
    <property type="match status" value="1"/>
</dbReference>
<dbReference type="NCBIfam" id="NF004128">
    <property type="entry name" value="PRK05618.1-2"/>
    <property type="match status" value="1"/>
</dbReference>
<evidence type="ECO:0000259" key="6">
    <source>
        <dbReference type="Pfam" id="PF01386"/>
    </source>
</evidence>
<dbReference type="InterPro" id="IPR011035">
    <property type="entry name" value="Ribosomal_bL25/Gln-tRNA_synth"/>
</dbReference>
<dbReference type="GO" id="GO:0008097">
    <property type="term" value="F:5S rRNA binding"/>
    <property type="evidence" value="ECO:0007669"/>
    <property type="project" value="InterPro"/>
</dbReference>
<dbReference type="InterPro" id="IPR029751">
    <property type="entry name" value="Ribosomal_L25_dom"/>
</dbReference>
<dbReference type="FunFam" id="2.40.240.10:FF:000002">
    <property type="entry name" value="50S ribosomal protein L25"/>
    <property type="match status" value="1"/>
</dbReference>
<dbReference type="InterPro" id="IPR037121">
    <property type="entry name" value="Ribosomal_bL25_C"/>
</dbReference>
<dbReference type="InterPro" id="IPR020055">
    <property type="entry name" value="Ribosomal_bL25_short"/>
</dbReference>
<feature type="domain" description="Large ribosomal subunit protein bL25 L25" evidence="6">
    <location>
        <begin position="5"/>
        <end position="92"/>
    </location>
</feature>
<evidence type="ECO:0000256" key="4">
    <source>
        <dbReference type="ARBA" id="ARBA00023274"/>
    </source>
</evidence>
<dbReference type="SUPFAM" id="SSF50715">
    <property type="entry name" value="Ribosomal protein L25-like"/>
    <property type="match status" value="1"/>
</dbReference>
<dbReference type="GO" id="GO:0022625">
    <property type="term" value="C:cytosolic large ribosomal subunit"/>
    <property type="evidence" value="ECO:0007669"/>
    <property type="project" value="TreeGrafter"/>
</dbReference>
<dbReference type="GO" id="GO:0003735">
    <property type="term" value="F:structural constituent of ribosome"/>
    <property type="evidence" value="ECO:0007669"/>
    <property type="project" value="InterPro"/>
</dbReference>
<dbReference type="CDD" id="cd00495">
    <property type="entry name" value="Ribosomal_L25_TL5_CTC"/>
    <property type="match status" value="1"/>
</dbReference>
<sequence>MSSELNATLRTDQGKGASRRLRHANVFPAIVYGAGKDSVSITLMQKDIQHKLPDESFYSQVLSLNIEGKAEDVLIRDIQHHPYKMEVMHMDFIRVDAKKVVHVFSQLHFSGEDVAPGVKSEDGVVNHIITEVEVECLPKNIPEFIAVDLSEMHVGDILHLSDLKMPEGVEVLALKQGEEHDTAVVGMHIRKVVEEVEDEAPEAPETEGDAEGDTSEEGGDSE</sequence>
<dbReference type="InterPro" id="IPR020056">
    <property type="entry name" value="Rbsml_bL25/Gln-tRNA_synth_N"/>
</dbReference>
<dbReference type="EMBL" id="UOFD01000003">
    <property type="protein sequence ID" value="VAW50110.1"/>
    <property type="molecule type" value="Genomic_DNA"/>
</dbReference>
<keyword evidence="4" id="KW-0687">Ribonucleoprotein</keyword>
<dbReference type="InterPro" id="IPR020057">
    <property type="entry name" value="Ribosomal_bL25_b-dom"/>
</dbReference>
<dbReference type="NCBIfam" id="TIGR00731">
    <property type="entry name" value="bL25_bact_ctc"/>
    <property type="match status" value="1"/>
</dbReference>
<evidence type="ECO:0000256" key="5">
    <source>
        <dbReference type="SAM" id="MobiDB-lite"/>
    </source>
</evidence>
<dbReference type="NCBIfam" id="NF004130">
    <property type="entry name" value="PRK05618.1-5"/>
    <property type="match status" value="1"/>
</dbReference>
<dbReference type="AlphaFoldDB" id="A0A3B0WCG4"/>
<evidence type="ECO:0000256" key="2">
    <source>
        <dbReference type="ARBA" id="ARBA00022884"/>
    </source>
</evidence>
<dbReference type="NCBIfam" id="NF004612">
    <property type="entry name" value="PRK05943.1"/>
    <property type="match status" value="1"/>
</dbReference>
<dbReference type="InterPro" id="IPR001021">
    <property type="entry name" value="Ribosomal_bL25_long"/>
</dbReference>
<dbReference type="HAMAP" id="MF_01334">
    <property type="entry name" value="Ribosomal_bL25_CTC"/>
    <property type="match status" value="1"/>
</dbReference>
<dbReference type="PANTHER" id="PTHR33284">
    <property type="entry name" value="RIBOSOMAL PROTEIN L25/GLN-TRNA SYNTHETASE, ANTI-CODON-BINDING DOMAIN-CONTAINING PROTEIN"/>
    <property type="match status" value="1"/>
</dbReference>
<keyword evidence="1" id="KW-0699">rRNA-binding</keyword>
<evidence type="ECO:0000256" key="1">
    <source>
        <dbReference type="ARBA" id="ARBA00022730"/>
    </source>
</evidence>
<gene>
    <name evidence="8" type="ORF">MNBD_GAMMA06-1832</name>
</gene>
<dbReference type="Pfam" id="PF14693">
    <property type="entry name" value="Ribosomal_TL5_C"/>
    <property type="match status" value="1"/>
</dbReference>
<dbReference type="InterPro" id="IPR020930">
    <property type="entry name" value="Ribosomal_uL5_bac-type"/>
</dbReference>
<evidence type="ECO:0000313" key="8">
    <source>
        <dbReference type="EMBL" id="VAW50110.1"/>
    </source>
</evidence>
<dbReference type="GO" id="GO:0006412">
    <property type="term" value="P:translation"/>
    <property type="evidence" value="ECO:0007669"/>
    <property type="project" value="InterPro"/>
</dbReference>
<evidence type="ECO:0000256" key="3">
    <source>
        <dbReference type="ARBA" id="ARBA00022980"/>
    </source>
</evidence>
<proteinExistence type="inferred from homology"/>
<dbReference type="Gene3D" id="2.170.120.20">
    <property type="entry name" value="Ribosomal protein L25, beta domain"/>
    <property type="match status" value="1"/>
</dbReference>
<feature type="compositionally biased region" description="Acidic residues" evidence="5">
    <location>
        <begin position="195"/>
        <end position="222"/>
    </location>
</feature>
<keyword evidence="2" id="KW-0694">RNA-binding</keyword>
<dbReference type="Gene3D" id="2.40.240.10">
    <property type="entry name" value="Ribosomal Protein L25, Chain P"/>
    <property type="match status" value="1"/>
</dbReference>
<keyword evidence="3 8" id="KW-0689">Ribosomal protein</keyword>
<accession>A0A3B0WCG4</accession>
<evidence type="ECO:0000259" key="7">
    <source>
        <dbReference type="Pfam" id="PF14693"/>
    </source>
</evidence>
<name>A0A3B0WCG4_9ZZZZ</name>
<dbReference type="HAMAP" id="MF_01336">
    <property type="entry name" value="Ribosomal_bL25"/>
    <property type="match status" value="1"/>
</dbReference>
<dbReference type="PANTHER" id="PTHR33284:SF1">
    <property type="entry name" value="RIBOSOMAL PROTEIN L25_GLN-TRNA SYNTHETASE, ANTI-CODON-BINDING DOMAIN-CONTAINING PROTEIN"/>
    <property type="match status" value="1"/>
</dbReference>
<protein>
    <submittedName>
        <fullName evidence="8">LSU ribosomal protein L25p</fullName>
    </submittedName>
</protein>
<feature type="region of interest" description="Disordered" evidence="5">
    <location>
        <begin position="193"/>
        <end position="222"/>
    </location>
</feature>